<accession>A0ABT4S042</accession>
<name>A0ABT4S042_9FLAO</name>
<reference evidence="1" key="1">
    <citation type="submission" date="2022-11" db="EMBL/GenBank/DDBJ databases">
        <title>Refractory cell wall polysaccharides provide important carbon source for microbial heterotrophs in the hadal ocean.</title>
        <authorList>
            <person name="Zhu X."/>
        </authorList>
    </citation>
    <scope>NUCLEOTIDE SEQUENCE</scope>
    <source>
        <strain evidence="1">MTRN7</strain>
    </source>
</reference>
<protein>
    <recommendedName>
        <fullName evidence="3">Peptidase MA-like domain-containing protein</fullName>
    </recommendedName>
</protein>
<organism evidence="1 2">
    <name type="scientific">Mesoflavibacter profundi</name>
    <dbReference type="NCBI Taxonomy" id="2708110"/>
    <lineage>
        <taxon>Bacteria</taxon>
        <taxon>Pseudomonadati</taxon>
        <taxon>Bacteroidota</taxon>
        <taxon>Flavobacteriia</taxon>
        <taxon>Flavobacteriales</taxon>
        <taxon>Flavobacteriaceae</taxon>
        <taxon>Mesoflavibacter</taxon>
    </lineage>
</organism>
<sequence length="366" mass="42466">MKLVLFLLIVVNTFTYGQSISYNFDTNNLNTDYHEALSVLEDYLNSNPQNQEKNTYWNTAVQQENITFDFLENEFEPSLYMGYPIHILSIKKKENHYTIKVQFSYCNPDNSPNILAIVNYVVIEQNGTFKLYNALTINRKKWDCTTVGFVDFYYPKSHKFNHEKALKLNEFIISTCKNFNVTPNTIEYYLDEDFDNIQQLKGIDYYLGMNGDNTPKGKASGNKVYCGGLGEYYTHEVFHALIDHNYTNSHFWASEGIATFLCGSRGQSLSWHITQANTYFKLHKDIDLNEILTLKNIDNITSYHYVIGGLIAKKIFEKGGWKLLSQFLNSGKTNTDYYKAINTYLGIKKENLNIYLRQQLDIEANI</sequence>
<dbReference type="Proteomes" id="UP001149142">
    <property type="component" value="Unassembled WGS sequence"/>
</dbReference>
<evidence type="ECO:0000313" key="1">
    <source>
        <dbReference type="EMBL" id="MDA0177407.1"/>
    </source>
</evidence>
<dbReference type="RefSeq" id="WP_106687009.1">
    <property type="nucleotide sequence ID" value="NZ_CAXQEU010000158.1"/>
</dbReference>
<dbReference type="EMBL" id="JAPFGC010000002">
    <property type="protein sequence ID" value="MDA0177407.1"/>
    <property type="molecule type" value="Genomic_DNA"/>
</dbReference>
<comment type="caution">
    <text evidence="1">The sequence shown here is derived from an EMBL/GenBank/DDBJ whole genome shotgun (WGS) entry which is preliminary data.</text>
</comment>
<keyword evidence="2" id="KW-1185">Reference proteome</keyword>
<proteinExistence type="predicted"/>
<gene>
    <name evidence="1" type="ORF">OOZ35_07895</name>
</gene>
<evidence type="ECO:0000313" key="2">
    <source>
        <dbReference type="Proteomes" id="UP001149142"/>
    </source>
</evidence>
<evidence type="ECO:0008006" key="3">
    <source>
        <dbReference type="Google" id="ProtNLM"/>
    </source>
</evidence>